<comment type="similarity">
    <text evidence="1 3">Belongs to the peptidase S8 family.</text>
</comment>
<dbReference type="Gene3D" id="3.40.50.200">
    <property type="entry name" value="Peptidase S8/S53 domain"/>
    <property type="match status" value="1"/>
</dbReference>
<organism evidence="5 6">
    <name type="scientific">Helianthus annuus</name>
    <name type="common">Common sunflower</name>
    <dbReference type="NCBI Taxonomy" id="4232"/>
    <lineage>
        <taxon>Eukaryota</taxon>
        <taxon>Viridiplantae</taxon>
        <taxon>Streptophyta</taxon>
        <taxon>Embryophyta</taxon>
        <taxon>Tracheophyta</taxon>
        <taxon>Spermatophyta</taxon>
        <taxon>Magnoliopsida</taxon>
        <taxon>eudicotyledons</taxon>
        <taxon>Gunneridae</taxon>
        <taxon>Pentapetalae</taxon>
        <taxon>asterids</taxon>
        <taxon>campanulids</taxon>
        <taxon>Asterales</taxon>
        <taxon>Asteraceae</taxon>
        <taxon>Asteroideae</taxon>
        <taxon>Heliantheae alliance</taxon>
        <taxon>Heliantheae</taxon>
        <taxon>Helianthus</taxon>
    </lineage>
</organism>
<evidence type="ECO:0000256" key="1">
    <source>
        <dbReference type="ARBA" id="ARBA00011073"/>
    </source>
</evidence>
<dbReference type="PANTHER" id="PTHR10795">
    <property type="entry name" value="PROPROTEIN CONVERTASE SUBTILISIN/KEXIN"/>
    <property type="match status" value="1"/>
</dbReference>
<dbReference type="Proteomes" id="UP000215914">
    <property type="component" value="Unassembled WGS sequence"/>
</dbReference>
<dbReference type="SUPFAM" id="SSF52743">
    <property type="entry name" value="Subtilisin-like"/>
    <property type="match status" value="1"/>
</dbReference>
<protein>
    <submittedName>
        <fullName evidence="5">Cucumisin</fullName>
        <ecNumber evidence="5">3.4.21.25</ecNumber>
    </submittedName>
</protein>
<dbReference type="EMBL" id="MNCJ02000318">
    <property type="protein sequence ID" value="KAF5816730.1"/>
    <property type="molecule type" value="Genomic_DNA"/>
</dbReference>
<evidence type="ECO:0000313" key="5">
    <source>
        <dbReference type="EMBL" id="KAF5816730.1"/>
    </source>
</evidence>
<dbReference type="GO" id="GO:0006508">
    <property type="term" value="P:proteolysis"/>
    <property type="evidence" value="ECO:0007669"/>
    <property type="project" value="InterPro"/>
</dbReference>
<reference evidence="5" key="2">
    <citation type="submission" date="2020-06" db="EMBL/GenBank/DDBJ databases">
        <title>Helianthus annuus Genome sequencing and assembly Release 2.</title>
        <authorList>
            <person name="Gouzy J."/>
            <person name="Langlade N."/>
            <person name="Munos S."/>
        </authorList>
    </citation>
    <scope>NUCLEOTIDE SEQUENCE</scope>
    <source>
        <tissue evidence="5">Leaves</tissue>
    </source>
</reference>
<keyword evidence="5" id="KW-0378">Hydrolase</keyword>
<feature type="domain" description="Peptidase S8/S53" evidence="4">
    <location>
        <begin position="1"/>
        <end position="91"/>
    </location>
</feature>
<dbReference type="GO" id="GO:0004252">
    <property type="term" value="F:serine-type endopeptidase activity"/>
    <property type="evidence" value="ECO:0007669"/>
    <property type="project" value="InterPro"/>
</dbReference>
<evidence type="ECO:0000256" key="3">
    <source>
        <dbReference type="PROSITE-ProRule" id="PRU01240"/>
    </source>
</evidence>
<accession>A0A9K3JLQ9</accession>
<evidence type="ECO:0000256" key="2">
    <source>
        <dbReference type="ARBA" id="ARBA00022729"/>
    </source>
</evidence>
<dbReference type="EC" id="3.4.21.25" evidence="5"/>
<dbReference type="Pfam" id="PF00082">
    <property type="entry name" value="Peptidase_S8"/>
    <property type="match status" value="1"/>
</dbReference>
<evidence type="ECO:0000259" key="4">
    <source>
        <dbReference type="Pfam" id="PF00082"/>
    </source>
</evidence>
<proteinExistence type="inferred from homology"/>
<comment type="caution">
    <text evidence="3">Lacks conserved residue(s) required for the propagation of feature annotation.</text>
</comment>
<keyword evidence="2" id="KW-0732">Signal</keyword>
<dbReference type="AlphaFoldDB" id="A0A9K3JLQ9"/>
<dbReference type="Gramene" id="mRNA:HanXRQr2_Chr03g0137511">
    <property type="protein sequence ID" value="CDS:HanXRQr2_Chr03g0137511.1"/>
    <property type="gene ID" value="HanXRQr2_Chr03g0137511"/>
</dbReference>
<dbReference type="InterPro" id="IPR036852">
    <property type="entry name" value="Peptidase_S8/S53_dom_sf"/>
</dbReference>
<keyword evidence="6" id="KW-1185">Reference proteome</keyword>
<evidence type="ECO:0000313" key="6">
    <source>
        <dbReference type="Proteomes" id="UP000215914"/>
    </source>
</evidence>
<gene>
    <name evidence="5" type="ORF">HanXRQr2_Chr03g0137511</name>
</gene>
<sequence length="192" mass="20765">MAFFSSRGPSFTSPGILKPDIIGPGVDILAAWPVSIDNETRTKATFFVSHGTSMSCPHLAGIAALLKSAHPEWSPDAIKSAIMTTASQVNRHGEPIVDERALPADVFAMGSGHANPPKAHEPGLVFYIQPDDYIPYLCGLGYTPKQIEMIIRKKASCSKTIPEAQLNYPSLAVSLKRGDRKSYLKVIIPTHP</sequence>
<dbReference type="InterPro" id="IPR000209">
    <property type="entry name" value="Peptidase_S8/S53_dom"/>
</dbReference>
<comment type="caution">
    <text evidence="5">The sequence shown here is derived from an EMBL/GenBank/DDBJ whole genome shotgun (WGS) entry which is preliminary data.</text>
</comment>
<name>A0A9K3JLQ9_HELAN</name>
<dbReference type="Gene3D" id="2.60.40.2310">
    <property type="match status" value="1"/>
</dbReference>
<dbReference type="PROSITE" id="PS51892">
    <property type="entry name" value="SUBTILASE"/>
    <property type="match status" value="1"/>
</dbReference>
<dbReference type="InterPro" id="IPR045051">
    <property type="entry name" value="SBT"/>
</dbReference>
<reference evidence="5" key="1">
    <citation type="journal article" date="2017" name="Nature">
        <title>The sunflower genome provides insights into oil metabolism, flowering and Asterid evolution.</title>
        <authorList>
            <person name="Badouin H."/>
            <person name="Gouzy J."/>
            <person name="Grassa C.J."/>
            <person name="Murat F."/>
            <person name="Staton S.E."/>
            <person name="Cottret L."/>
            <person name="Lelandais-Briere C."/>
            <person name="Owens G.L."/>
            <person name="Carrere S."/>
            <person name="Mayjonade B."/>
            <person name="Legrand L."/>
            <person name="Gill N."/>
            <person name="Kane N.C."/>
            <person name="Bowers J.E."/>
            <person name="Hubner S."/>
            <person name="Bellec A."/>
            <person name="Berard A."/>
            <person name="Berges H."/>
            <person name="Blanchet N."/>
            <person name="Boniface M.C."/>
            <person name="Brunel D."/>
            <person name="Catrice O."/>
            <person name="Chaidir N."/>
            <person name="Claudel C."/>
            <person name="Donnadieu C."/>
            <person name="Faraut T."/>
            <person name="Fievet G."/>
            <person name="Helmstetter N."/>
            <person name="King M."/>
            <person name="Knapp S.J."/>
            <person name="Lai Z."/>
            <person name="Le Paslier M.C."/>
            <person name="Lippi Y."/>
            <person name="Lorenzon L."/>
            <person name="Mandel J.R."/>
            <person name="Marage G."/>
            <person name="Marchand G."/>
            <person name="Marquand E."/>
            <person name="Bret-Mestries E."/>
            <person name="Morien E."/>
            <person name="Nambeesan S."/>
            <person name="Nguyen T."/>
            <person name="Pegot-Espagnet P."/>
            <person name="Pouilly N."/>
            <person name="Raftis F."/>
            <person name="Sallet E."/>
            <person name="Schiex T."/>
            <person name="Thomas J."/>
            <person name="Vandecasteele C."/>
            <person name="Vares D."/>
            <person name="Vear F."/>
            <person name="Vautrin S."/>
            <person name="Crespi M."/>
            <person name="Mangin B."/>
            <person name="Burke J.M."/>
            <person name="Salse J."/>
            <person name="Munos S."/>
            <person name="Vincourt P."/>
            <person name="Rieseberg L.H."/>
            <person name="Langlade N.B."/>
        </authorList>
    </citation>
    <scope>NUCLEOTIDE SEQUENCE</scope>
    <source>
        <tissue evidence="5">Leaves</tissue>
    </source>
</reference>